<accession>A0A022RLJ9</accession>
<dbReference type="AlphaFoldDB" id="A0A022RLJ9"/>
<keyword evidence="3" id="KW-1185">Reference proteome</keyword>
<evidence type="ECO:0000313" key="3">
    <source>
        <dbReference type="Proteomes" id="UP000030748"/>
    </source>
</evidence>
<gene>
    <name evidence="2" type="ORF">MIMGU_mgv1a016604mg</name>
</gene>
<feature type="region of interest" description="Disordered" evidence="1">
    <location>
        <begin position="1"/>
        <end position="26"/>
    </location>
</feature>
<reference evidence="2 3" key="1">
    <citation type="journal article" date="2013" name="Proc. Natl. Acad. Sci. U.S.A.">
        <title>Fine-scale variation in meiotic recombination in Mimulus inferred from population shotgun sequencing.</title>
        <authorList>
            <person name="Hellsten U."/>
            <person name="Wright K.M."/>
            <person name="Jenkins J."/>
            <person name="Shu S."/>
            <person name="Yuan Y."/>
            <person name="Wessler S.R."/>
            <person name="Schmutz J."/>
            <person name="Willis J.H."/>
            <person name="Rokhsar D.S."/>
        </authorList>
    </citation>
    <scope>NUCLEOTIDE SEQUENCE [LARGE SCALE GENOMIC DNA]</scope>
    <source>
        <strain evidence="3">cv. DUN x IM62</strain>
    </source>
</reference>
<sequence>MGRQARAANLGSEIEGSDNGPSPKANMISLKLASQAKKKADEPPRCIVCRLKGRIRFRIMTGITIKSLDKPFGTCLAAKKQKQREAKTSVHTLMKFVISPSDQYFTTLMICRIIF</sequence>
<name>A0A022RLJ9_ERYGU</name>
<evidence type="ECO:0000256" key="1">
    <source>
        <dbReference type="SAM" id="MobiDB-lite"/>
    </source>
</evidence>
<dbReference type="Proteomes" id="UP000030748">
    <property type="component" value="Unassembled WGS sequence"/>
</dbReference>
<dbReference type="EMBL" id="KI630330">
    <property type="protein sequence ID" value="EYU41332.1"/>
    <property type="molecule type" value="Genomic_DNA"/>
</dbReference>
<evidence type="ECO:0000313" key="2">
    <source>
        <dbReference type="EMBL" id="EYU41332.1"/>
    </source>
</evidence>
<organism evidence="2 3">
    <name type="scientific">Erythranthe guttata</name>
    <name type="common">Yellow monkey flower</name>
    <name type="synonym">Mimulus guttatus</name>
    <dbReference type="NCBI Taxonomy" id="4155"/>
    <lineage>
        <taxon>Eukaryota</taxon>
        <taxon>Viridiplantae</taxon>
        <taxon>Streptophyta</taxon>
        <taxon>Embryophyta</taxon>
        <taxon>Tracheophyta</taxon>
        <taxon>Spermatophyta</taxon>
        <taxon>Magnoliopsida</taxon>
        <taxon>eudicotyledons</taxon>
        <taxon>Gunneridae</taxon>
        <taxon>Pentapetalae</taxon>
        <taxon>asterids</taxon>
        <taxon>lamiids</taxon>
        <taxon>Lamiales</taxon>
        <taxon>Phrymaceae</taxon>
        <taxon>Erythranthe</taxon>
    </lineage>
</organism>
<proteinExistence type="predicted"/>
<protein>
    <submittedName>
        <fullName evidence="2">Uncharacterized protein</fullName>
    </submittedName>
</protein>